<keyword evidence="9" id="KW-0732">Signal</keyword>
<name>A0A8J5GYU8_ZINOF</name>
<comment type="similarity">
    <text evidence="2 8">Belongs to the glycosyl hydrolase 28 family.</text>
</comment>
<dbReference type="InterPro" id="IPR012334">
    <property type="entry name" value="Pectin_lyas_fold"/>
</dbReference>
<keyword evidence="4" id="KW-0964">Secreted</keyword>
<keyword evidence="11" id="KW-1185">Reference proteome</keyword>
<evidence type="ECO:0008006" key="12">
    <source>
        <dbReference type="Google" id="ProtNLM"/>
    </source>
</evidence>
<sequence>MINQRSLRTSILLLLTSFVAGTLAATYRVTDYGAKGDGITNDTEAFTNAWRAVCLNSTAASILHIPGGKVYLLGLTKFRGPCNHYVRVQVDGNLKRVDEVWSDDDNNWLLFINVNGITVAGAGEIDGQGASWWACKEAKARRKLARYLSIYQTFPKKFCINYLKNILTLRICSLADVRISRCKCKSINARFFKNSAMMHVAVGMSVGVRISNLKITAPAESPNTDGIHVERSRHVIISDCQISTGKSSDLVTLGIEKSYATAEGIHVSDSTIVRTDNGVRIKTWQGATGFARDISFRNISLTEVRNPIIIDQFYCPRGGCKNETSAVQVSNVKFIGVKGTSANDMAIRLECSQSSGCHDVVMEDVDIRNAVPGEQAQAFCFNAHGKKAKVVKPDVPCLSY</sequence>
<evidence type="ECO:0000256" key="2">
    <source>
        <dbReference type="ARBA" id="ARBA00008834"/>
    </source>
</evidence>
<feature type="chain" id="PRO_5035193198" description="Polygalacturonase" evidence="9">
    <location>
        <begin position="25"/>
        <end position="400"/>
    </location>
</feature>
<protein>
    <recommendedName>
        <fullName evidence="12">Polygalacturonase</fullName>
    </recommendedName>
</protein>
<dbReference type="Pfam" id="PF00295">
    <property type="entry name" value="Glyco_hydro_28"/>
    <property type="match status" value="3"/>
</dbReference>
<keyword evidence="5 8" id="KW-0378">Hydrolase</keyword>
<evidence type="ECO:0000313" key="10">
    <source>
        <dbReference type="EMBL" id="KAG6509644.1"/>
    </source>
</evidence>
<dbReference type="InterPro" id="IPR006626">
    <property type="entry name" value="PbH1"/>
</dbReference>
<reference evidence="10 11" key="1">
    <citation type="submission" date="2020-08" db="EMBL/GenBank/DDBJ databases">
        <title>Plant Genome Project.</title>
        <authorList>
            <person name="Zhang R.-G."/>
        </authorList>
    </citation>
    <scope>NUCLEOTIDE SEQUENCE [LARGE SCALE GENOMIC DNA]</scope>
    <source>
        <tissue evidence="10">Rhizome</tissue>
    </source>
</reference>
<gene>
    <name evidence="10" type="ORF">ZIOFF_027644</name>
</gene>
<dbReference type="GO" id="GO:0005975">
    <property type="term" value="P:carbohydrate metabolic process"/>
    <property type="evidence" value="ECO:0007669"/>
    <property type="project" value="InterPro"/>
</dbReference>
<evidence type="ECO:0000256" key="4">
    <source>
        <dbReference type="ARBA" id="ARBA00022525"/>
    </source>
</evidence>
<evidence type="ECO:0000256" key="8">
    <source>
        <dbReference type="RuleBase" id="RU361169"/>
    </source>
</evidence>
<dbReference type="GO" id="GO:0004650">
    <property type="term" value="F:polygalacturonase activity"/>
    <property type="evidence" value="ECO:0007669"/>
    <property type="project" value="InterPro"/>
</dbReference>
<dbReference type="InterPro" id="IPR011050">
    <property type="entry name" value="Pectin_lyase_fold/virulence"/>
</dbReference>
<evidence type="ECO:0000256" key="1">
    <source>
        <dbReference type="ARBA" id="ARBA00004191"/>
    </source>
</evidence>
<evidence type="ECO:0000256" key="5">
    <source>
        <dbReference type="ARBA" id="ARBA00022801"/>
    </source>
</evidence>
<keyword evidence="7" id="KW-0961">Cell wall biogenesis/degradation</keyword>
<organism evidence="10 11">
    <name type="scientific">Zingiber officinale</name>
    <name type="common">Ginger</name>
    <name type="synonym">Amomum zingiber</name>
    <dbReference type="NCBI Taxonomy" id="94328"/>
    <lineage>
        <taxon>Eukaryota</taxon>
        <taxon>Viridiplantae</taxon>
        <taxon>Streptophyta</taxon>
        <taxon>Embryophyta</taxon>
        <taxon>Tracheophyta</taxon>
        <taxon>Spermatophyta</taxon>
        <taxon>Magnoliopsida</taxon>
        <taxon>Liliopsida</taxon>
        <taxon>Zingiberales</taxon>
        <taxon>Zingiberaceae</taxon>
        <taxon>Zingiber</taxon>
    </lineage>
</organism>
<evidence type="ECO:0000256" key="6">
    <source>
        <dbReference type="ARBA" id="ARBA00023295"/>
    </source>
</evidence>
<comment type="subcellular location">
    <subcellularLocation>
        <location evidence="1">Secreted</location>
        <location evidence="1">Cell wall</location>
    </subcellularLocation>
</comment>
<evidence type="ECO:0000313" key="11">
    <source>
        <dbReference type="Proteomes" id="UP000734854"/>
    </source>
</evidence>
<comment type="caution">
    <text evidence="10">The sequence shown here is derived from an EMBL/GenBank/DDBJ whole genome shotgun (WGS) entry which is preliminary data.</text>
</comment>
<dbReference type="GO" id="GO:0071555">
    <property type="term" value="P:cell wall organization"/>
    <property type="evidence" value="ECO:0007669"/>
    <property type="project" value="UniProtKB-KW"/>
</dbReference>
<dbReference type="Gene3D" id="2.160.20.10">
    <property type="entry name" value="Single-stranded right-handed beta-helix, Pectin lyase-like"/>
    <property type="match status" value="1"/>
</dbReference>
<evidence type="ECO:0000256" key="3">
    <source>
        <dbReference type="ARBA" id="ARBA00022512"/>
    </source>
</evidence>
<proteinExistence type="inferred from homology"/>
<dbReference type="InterPro" id="IPR000743">
    <property type="entry name" value="Glyco_hydro_28"/>
</dbReference>
<dbReference type="AlphaFoldDB" id="A0A8J5GYU8"/>
<dbReference type="PANTHER" id="PTHR31375">
    <property type="match status" value="1"/>
</dbReference>
<keyword evidence="3" id="KW-0134">Cell wall</keyword>
<dbReference type="SUPFAM" id="SSF51126">
    <property type="entry name" value="Pectin lyase-like"/>
    <property type="match status" value="1"/>
</dbReference>
<dbReference type="EMBL" id="JACMSC010000008">
    <property type="protein sequence ID" value="KAG6509644.1"/>
    <property type="molecule type" value="Genomic_DNA"/>
</dbReference>
<dbReference type="SMART" id="SM00710">
    <property type="entry name" value="PbH1"/>
    <property type="match status" value="3"/>
</dbReference>
<accession>A0A8J5GYU8</accession>
<evidence type="ECO:0000256" key="7">
    <source>
        <dbReference type="ARBA" id="ARBA00023316"/>
    </source>
</evidence>
<evidence type="ECO:0000256" key="9">
    <source>
        <dbReference type="SAM" id="SignalP"/>
    </source>
</evidence>
<dbReference type="Proteomes" id="UP000734854">
    <property type="component" value="Unassembled WGS sequence"/>
</dbReference>
<keyword evidence="6 8" id="KW-0326">Glycosidase</keyword>
<feature type="signal peptide" evidence="9">
    <location>
        <begin position="1"/>
        <end position="24"/>
    </location>
</feature>